<dbReference type="VEuPathDB" id="FungiDB:PLEOSDRAFT_154753"/>
<protein>
    <submittedName>
        <fullName evidence="2">Uncharacterized protein</fullName>
    </submittedName>
</protein>
<dbReference type="HOGENOM" id="CLU_1732234_0_0_1"/>
<evidence type="ECO:0000313" key="3">
    <source>
        <dbReference type="Proteomes" id="UP000027073"/>
    </source>
</evidence>
<name>A0A067NQ38_PLEO1</name>
<dbReference type="Proteomes" id="UP000027073">
    <property type="component" value="Unassembled WGS sequence"/>
</dbReference>
<dbReference type="InParanoid" id="A0A067NQ38"/>
<feature type="region of interest" description="Disordered" evidence="1">
    <location>
        <begin position="118"/>
        <end position="151"/>
    </location>
</feature>
<feature type="compositionally biased region" description="Polar residues" evidence="1">
    <location>
        <begin position="139"/>
        <end position="151"/>
    </location>
</feature>
<feature type="compositionally biased region" description="Polar residues" evidence="1">
    <location>
        <begin position="55"/>
        <end position="65"/>
    </location>
</feature>
<evidence type="ECO:0000313" key="2">
    <source>
        <dbReference type="EMBL" id="KDQ30044.1"/>
    </source>
</evidence>
<feature type="compositionally biased region" description="Low complexity" evidence="1">
    <location>
        <begin position="41"/>
        <end position="52"/>
    </location>
</feature>
<sequence>MSRKKKAILVAAARAREGCQDRRHALGPPISANTPEVIAISSDSDTGSWDGGVNHTPTSDSEFCWTDSSTNIDSAEELTDLDGEELIEKIEEEMRKLNLPAPLAIIMQSAGNTEVWKKAEKNRNHGVTPGSPEPHDTPNLDTITRTSVLGS</sequence>
<dbReference type="AlphaFoldDB" id="A0A067NQ38"/>
<evidence type="ECO:0000256" key="1">
    <source>
        <dbReference type="SAM" id="MobiDB-lite"/>
    </source>
</evidence>
<dbReference type="EMBL" id="KL198006">
    <property type="protein sequence ID" value="KDQ30044.1"/>
    <property type="molecule type" value="Genomic_DNA"/>
</dbReference>
<accession>A0A067NQ38</accession>
<feature type="region of interest" description="Disordered" evidence="1">
    <location>
        <begin position="41"/>
        <end position="65"/>
    </location>
</feature>
<proteinExistence type="predicted"/>
<reference evidence="3" key="1">
    <citation type="journal article" date="2014" name="Proc. Natl. Acad. Sci. U.S.A.">
        <title>Extensive sampling of basidiomycete genomes demonstrates inadequacy of the white-rot/brown-rot paradigm for wood decay fungi.</title>
        <authorList>
            <person name="Riley R."/>
            <person name="Salamov A.A."/>
            <person name="Brown D.W."/>
            <person name="Nagy L.G."/>
            <person name="Floudas D."/>
            <person name="Held B.W."/>
            <person name="Levasseur A."/>
            <person name="Lombard V."/>
            <person name="Morin E."/>
            <person name="Otillar R."/>
            <person name="Lindquist E.A."/>
            <person name="Sun H."/>
            <person name="LaButti K.M."/>
            <person name="Schmutz J."/>
            <person name="Jabbour D."/>
            <person name="Luo H."/>
            <person name="Baker S.E."/>
            <person name="Pisabarro A.G."/>
            <person name="Walton J.D."/>
            <person name="Blanchette R.A."/>
            <person name="Henrissat B."/>
            <person name="Martin F."/>
            <person name="Cullen D."/>
            <person name="Hibbett D.S."/>
            <person name="Grigoriev I.V."/>
        </authorList>
    </citation>
    <scope>NUCLEOTIDE SEQUENCE [LARGE SCALE GENOMIC DNA]</scope>
    <source>
        <strain evidence="3">PC15</strain>
    </source>
</reference>
<gene>
    <name evidence="2" type="ORF">PLEOSDRAFT_154753</name>
</gene>
<organism evidence="2 3">
    <name type="scientific">Pleurotus ostreatus (strain PC15)</name>
    <name type="common">Oyster mushroom</name>
    <dbReference type="NCBI Taxonomy" id="1137138"/>
    <lineage>
        <taxon>Eukaryota</taxon>
        <taxon>Fungi</taxon>
        <taxon>Dikarya</taxon>
        <taxon>Basidiomycota</taxon>
        <taxon>Agaricomycotina</taxon>
        <taxon>Agaricomycetes</taxon>
        <taxon>Agaricomycetidae</taxon>
        <taxon>Agaricales</taxon>
        <taxon>Pleurotineae</taxon>
        <taxon>Pleurotaceae</taxon>
        <taxon>Pleurotus</taxon>
    </lineage>
</organism>